<keyword evidence="1" id="KW-0472">Membrane</keyword>
<proteinExistence type="predicted"/>
<dbReference type="EMBL" id="KV878205">
    <property type="protein sequence ID" value="OJI82215.1"/>
    <property type="molecule type" value="Genomic_DNA"/>
</dbReference>
<evidence type="ECO:0000256" key="1">
    <source>
        <dbReference type="SAM" id="Phobius"/>
    </source>
</evidence>
<organism evidence="2 3">
    <name type="scientific">Aspergillus tubingensis (strain CBS 134.48)</name>
    <dbReference type="NCBI Taxonomy" id="767770"/>
    <lineage>
        <taxon>Eukaryota</taxon>
        <taxon>Fungi</taxon>
        <taxon>Dikarya</taxon>
        <taxon>Ascomycota</taxon>
        <taxon>Pezizomycotina</taxon>
        <taxon>Eurotiomycetes</taxon>
        <taxon>Eurotiomycetidae</taxon>
        <taxon>Eurotiales</taxon>
        <taxon>Aspergillaceae</taxon>
        <taxon>Aspergillus</taxon>
        <taxon>Aspergillus subgen. Circumdati</taxon>
    </lineage>
</organism>
<feature type="transmembrane region" description="Helical" evidence="1">
    <location>
        <begin position="6"/>
        <end position="27"/>
    </location>
</feature>
<protein>
    <submittedName>
        <fullName evidence="2">Uncharacterized protein</fullName>
    </submittedName>
</protein>
<evidence type="ECO:0000313" key="3">
    <source>
        <dbReference type="Proteomes" id="UP000184304"/>
    </source>
</evidence>
<keyword evidence="1" id="KW-1133">Transmembrane helix</keyword>
<dbReference type="VEuPathDB" id="FungiDB:ASPTUDRAFT_45618"/>
<keyword evidence="1" id="KW-0812">Transmembrane</keyword>
<dbReference type="AlphaFoldDB" id="A0A1L9MZ84"/>
<reference evidence="3" key="1">
    <citation type="journal article" date="2017" name="Genome Biol.">
        <title>Comparative genomics reveals high biological diversity and specific adaptations in the industrially and medically important fungal genus Aspergillus.</title>
        <authorList>
            <person name="de Vries R.P."/>
            <person name="Riley R."/>
            <person name="Wiebenga A."/>
            <person name="Aguilar-Osorio G."/>
            <person name="Amillis S."/>
            <person name="Uchima C.A."/>
            <person name="Anderluh G."/>
            <person name="Asadollahi M."/>
            <person name="Askin M."/>
            <person name="Barry K."/>
            <person name="Battaglia E."/>
            <person name="Bayram O."/>
            <person name="Benocci T."/>
            <person name="Braus-Stromeyer S.A."/>
            <person name="Caldana C."/>
            <person name="Canovas D."/>
            <person name="Cerqueira G.C."/>
            <person name="Chen F."/>
            <person name="Chen W."/>
            <person name="Choi C."/>
            <person name="Clum A."/>
            <person name="Dos Santos R.A."/>
            <person name="Damasio A.R."/>
            <person name="Diallinas G."/>
            <person name="Emri T."/>
            <person name="Fekete E."/>
            <person name="Flipphi M."/>
            <person name="Freyberg S."/>
            <person name="Gallo A."/>
            <person name="Gournas C."/>
            <person name="Habgood R."/>
            <person name="Hainaut M."/>
            <person name="Harispe M.L."/>
            <person name="Henrissat B."/>
            <person name="Hilden K.S."/>
            <person name="Hope R."/>
            <person name="Hossain A."/>
            <person name="Karabika E."/>
            <person name="Karaffa L."/>
            <person name="Karanyi Z."/>
            <person name="Krasevec N."/>
            <person name="Kuo A."/>
            <person name="Kusch H."/>
            <person name="LaButti K."/>
            <person name="Lagendijk E.L."/>
            <person name="Lapidus A."/>
            <person name="Levasseur A."/>
            <person name="Lindquist E."/>
            <person name="Lipzen A."/>
            <person name="Logrieco A.F."/>
            <person name="MacCabe A."/>
            <person name="Maekelae M.R."/>
            <person name="Malavazi I."/>
            <person name="Melin P."/>
            <person name="Meyer V."/>
            <person name="Mielnichuk N."/>
            <person name="Miskei M."/>
            <person name="Molnar A.P."/>
            <person name="Mule G."/>
            <person name="Ngan C.Y."/>
            <person name="Orejas M."/>
            <person name="Orosz E."/>
            <person name="Ouedraogo J.P."/>
            <person name="Overkamp K.M."/>
            <person name="Park H.-S."/>
            <person name="Perrone G."/>
            <person name="Piumi F."/>
            <person name="Punt P.J."/>
            <person name="Ram A.F."/>
            <person name="Ramon A."/>
            <person name="Rauscher S."/>
            <person name="Record E."/>
            <person name="Riano-Pachon D.M."/>
            <person name="Robert V."/>
            <person name="Roehrig J."/>
            <person name="Ruller R."/>
            <person name="Salamov A."/>
            <person name="Salih N.S."/>
            <person name="Samson R.A."/>
            <person name="Sandor E."/>
            <person name="Sanguinetti M."/>
            <person name="Schuetze T."/>
            <person name="Sepcic K."/>
            <person name="Shelest E."/>
            <person name="Sherlock G."/>
            <person name="Sophianopoulou V."/>
            <person name="Squina F.M."/>
            <person name="Sun H."/>
            <person name="Susca A."/>
            <person name="Todd R.B."/>
            <person name="Tsang A."/>
            <person name="Unkles S.E."/>
            <person name="van de Wiele N."/>
            <person name="van Rossen-Uffink D."/>
            <person name="Oliveira J.V."/>
            <person name="Vesth T.C."/>
            <person name="Visser J."/>
            <person name="Yu J.-H."/>
            <person name="Zhou M."/>
            <person name="Andersen M.R."/>
            <person name="Archer D.B."/>
            <person name="Baker S.E."/>
            <person name="Benoit I."/>
            <person name="Brakhage A.A."/>
            <person name="Braus G.H."/>
            <person name="Fischer R."/>
            <person name="Frisvad J.C."/>
            <person name="Goldman G.H."/>
            <person name="Houbraken J."/>
            <person name="Oakley B."/>
            <person name="Pocsi I."/>
            <person name="Scazzocchio C."/>
            <person name="Seiboth B."/>
            <person name="vanKuyk P.A."/>
            <person name="Wortman J."/>
            <person name="Dyer P.S."/>
            <person name="Grigoriev I.V."/>
        </authorList>
    </citation>
    <scope>NUCLEOTIDE SEQUENCE [LARGE SCALE GENOMIC DNA]</scope>
    <source>
        <strain evidence="3">CBS 134.48</strain>
    </source>
</reference>
<evidence type="ECO:0000313" key="2">
    <source>
        <dbReference type="EMBL" id="OJI82215.1"/>
    </source>
</evidence>
<accession>A0A1L9MZ84</accession>
<dbReference type="Proteomes" id="UP000184304">
    <property type="component" value="Unassembled WGS sequence"/>
</dbReference>
<name>A0A1L9MZ84_ASPTC</name>
<keyword evidence="3" id="KW-1185">Reference proteome</keyword>
<gene>
    <name evidence="2" type="ORF">ASPTUDRAFT_45618</name>
</gene>
<sequence>MDDVMICYHTYLTYLHIPIYSTLLYYYRNTERNRIDSNQLNQTGSLPAWIHNLMSF</sequence>